<gene>
    <name evidence="8 12" type="primary">der</name>
    <name evidence="12" type="ORF">E6P07_05880</name>
</gene>
<dbReference type="Proteomes" id="UP000426424">
    <property type="component" value="Chromosome"/>
</dbReference>
<evidence type="ECO:0000256" key="7">
    <source>
        <dbReference type="ARBA" id="ARBA00032345"/>
    </source>
</evidence>
<dbReference type="InterPro" id="IPR005225">
    <property type="entry name" value="Small_GTP-bd"/>
</dbReference>
<dbReference type="FunFam" id="3.40.50.300:FF:000057">
    <property type="entry name" value="GTPase Der"/>
    <property type="match status" value="1"/>
</dbReference>
<feature type="binding site" evidence="8">
    <location>
        <begin position="184"/>
        <end position="191"/>
    </location>
    <ligand>
        <name>GTP</name>
        <dbReference type="ChEBI" id="CHEBI:37565"/>
        <label>2</label>
    </ligand>
</feature>
<evidence type="ECO:0000256" key="10">
    <source>
        <dbReference type="RuleBase" id="RU004481"/>
    </source>
</evidence>
<evidence type="ECO:0000256" key="3">
    <source>
        <dbReference type="ARBA" id="ARBA00022517"/>
    </source>
</evidence>
<dbReference type="GO" id="GO:0043022">
    <property type="term" value="F:ribosome binding"/>
    <property type="evidence" value="ECO:0007669"/>
    <property type="project" value="TreeGrafter"/>
</dbReference>
<dbReference type="CDD" id="cd01894">
    <property type="entry name" value="EngA1"/>
    <property type="match status" value="1"/>
</dbReference>
<evidence type="ECO:0000256" key="8">
    <source>
        <dbReference type="HAMAP-Rule" id="MF_00195"/>
    </source>
</evidence>
<dbReference type="PANTHER" id="PTHR43834">
    <property type="entry name" value="GTPASE DER"/>
    <property type="match status" value="1"/>
</dbReference>
<feature type="binding site" evidence="8">
    <location>
        <begin position="56"/>
        <end position="60"/>
    </location>
    <ligand>
        <name>GTP</name>
        <dbReference type="ChEBI" id="CHEBI:37565"/>
        <label>1</label>
    </ligand>
</feature>
<dbReference type="InterPro" id="IPR016484">
    <property type="entry name" value="GTPase_Der"/>
</dbReference>
<evidence type="ECO:0000256" key="4">
    <source>
        <dbReference type="ARBA" id="ARBA00022737"/>
    </source>
</evidence>
<protein>
    <recommendedName>
        <fullName evidence="2 8">GTPase Der</fullName>
    </recommendedName>
    <alternativeName>
        <fullName evidence="7 8">GTP-binding protein EngA</fullName>
    </alternativeName>
</protein>
<dbReference type="EMBL" id="CP039268">
    <property type="protein sequence ID" value="QGU32555.1"/>
    <property type="molecule type" value="Genomic_DNA"/>
</dbReference>
<keyword evidence="4 10" id="KW-0677">Repeat</keyword>
<comment type="subunit">
    <text evidence="8">Associates with the 50S ribosomal subunit.</text>
</comment>
<keyword evidence="5 8" id="KW-0547">Nucleotide-binding</keyword>
<feature type="binding site" evidence="8">
    <location>
        <begin position="118"/>
        <end position="121"/>
    </location>
    <ligand>
        <name>GTP</name>
        <dbReference type="ChEBI" id="CHEBI:37565"/>
        <label>1</label>
    </ligand>
</feature>
<feature type="domain" description="EngA-type G" evidence="11">
    <location>
        <begin position="3"/>
        <end position="166"/>
    </location>
</feature>
<dbReference type="Pfam" id="PF14714">
    <property type="entry name" value="KH_dom-like"/>
    <property type="match status" value="1"/>
</dbReference>
<evidence type="ECO:0000256" key="1">
    <source>
        <dbReference type="ARBA" id="ARBA00008279"/>
    </source>
</evidence>
<feature type="binding site" evidence="8">
    <location>
        <begin position="298"/>
        <end position="301"/>
    </location>
    <ligand>
        <name>GTP</name>
        <dbReference type="ChEBI" id="CHEBI:37565"/>
        <label>2</label>
    </ligand>
</feature>
<comment type="function">
    <text evidence="8 10">GTPase that plays an essential role in the late steps of ribosome biogenesis.</text>
</comment>
<evidence type="ECO:0000256" key="5">
    <source>
        <dbReference type="ARBA" id="ARBA00022741"/>
    </source>
</evidence>
<dbReference type="GO" id="GO:0005525">
    <property type="term" value="F:GTP binding"/>
    <property type="evidence" value="ECO:0007669"/>
    <property type="project" value="UniProtKB-UniRule"/>
</dbReference>
<dbReference type="FunFam" id="3.40.50.300:FF:000040">
    <property type="entry name" value="GTPase Der"/>
    <property type="match status" value="1"/>
</dbReference>
<dbReference type="PRINTS" id="PR00326">
    <property type="entry name" value="GTP1OBG"/>
</dbReference>
<dbReference type="RefSeq" id="WP_153974751.1">
    <property type="nucleotide sequence ID" value="NZ_CP039268.1"/>
</dbReference>
<dbReference type="GO" id="GO:0042254">
    <property type="term" value="P:ribosome biogenesis"/>
    <property type="evidence" value="ECO:0007669"/>
    <property type="project" value="UniProtKB-KW"/>
</dbReference>
<dbReference type="PANTHER" id="PTHR43834:SF6">
    <property type="entry name" value="GTPASE DER"/>
    <property type="match status" value="1"/>
</dbReference>
<dbReference type="OrthoDB" id="9805918at2"/>
<dbReference type="InterPro" id="IPR032859">
    <property type="entry name" value="KH_dom-like"/>
</dbReference>
<dbReference type="FunFam" id="3.30.300.20:FF:000004">
    <property type="entry name" value="GTPase Der"/>
    <property type="match status" value="1"/>
</dbReference>
<evidence type="ECO:0000259" key="11">
    <source>
        <dbReference type="PROSITE" id="PS51712"/>
    </source>
</evidence>
<keyword evidence="13" id="KW-1185">Reference proteome</keyword>
<proteinExistence type="inferred from homology"/>
<dbReference type="SUPFAM" id="SSF52540">
    <property type="entry name" value="P-loop containing nucleoside triphosphate hydrolases"/>
    <property type="match status" value="2"/>
</dbReference>
<organism evidence="12 13">
    <name type="scientific">Thermochromatium tepidum ATCC 43061</name>
    <dbReference type="NCBI Taxonomy" id="316276"/>
    <lineage>
        <taxon>Bacteria</taxon>
        <taxon>Pseudomonadati</taxon>
        <taxon>Pseudomonadota</taxon>
        <taxon>Gammaproteobacteria</taxon>
        <taxon>Chromatiales</taxon>
        <taxon>Chromatiaceae</taxon>
        <taxon>Thermochromatium</taxon>
    </lineage>
</organism>
<dbReference type="Gene3D" id="3.40.50.300">
    <property type="entry name" value="P-loop containing nucleotide triphosphate hydrolases"/>
    <property type="match status" value="2"/>
</dbReference>
<dbReference type="InterPro" id="IPR031166">
    <property type="entry name" value="G_ENGA"/>
</dbReference>
<dbReference type="PIRSF" id="PIRSF006485">
    <property type="entry name" value="GTP-binding_EngA"/>
    <property type="match status" value="1"/>
</dbReference>
<dbReference type="InterPro" id="IPR006073">
    <property type="entry name" value="GTP-bd"/>
</dbReference>
<accession>A0A6I6E0U2</accession>
<keyword evidence="6 8" id="KW-0342">GTP-binding</keyword>
<dbReference type="InterPro" id="IPR015946">
    <property type="entry name" value="KH_dom-like_a/b"/>
</dbReference>
<dbReference type="Pfam" id="PF01926">
    <property type="entry name" value="MMR_HSR1"/>
    <property type="match status" value="2"/>
</dbReference>
<sequence>MLPVITLIGRPNVGKSTLFNRLTRTRDALVADLPGLTRDRQYGIGRIGPRPYVIVDTGGLGSVAEGIEALMERQVQRAIEEADHLLFLVDARDGCTPEDLDLAQRLRRVGKPLTLVVNKSDTTDPTLAVADFHRLGLGVPWAVSATQGLGVHALIDHVFEHLPEGTDADWVQSEDDRIKVAVVGRPNVGKSTLINRLLGEERQVTFDSPGTTRDSIFIPFERPGHAQRYTLIDTAGVRRRARVTDPIEKFSVIKTLQAIEAAHVIILVLDAQEGIGEQDATLAGHILESGRALVVAINKWDGLDVDSRNRVRDQFARKLAFLDFAKLHRVSALHGTGVGHLLDDVDLAYANATRDLATPELTRLLEAAVMEHQPPLVKGRRIKLRYAHQGGRNPPLIVIHGNQTDKVPESYKRYLINRFRKELDLLGTPLRLEFKSGSNPYQGRRNTLTARQIAKRQRLKRFTQRKG</sequence>
<comment type="similarity">
    <text evidence="1 8 9 10">Belongs to the TRAFAC class TrmE-Era-EngA-EngB-Septin-like GTPase superfamily. EngA (Der) GTPase family.</text>
</comment>
<dbReference type="Gene3D" id="3.30.300.20">
    <property type="match status" value="1"/>
</dbReference>
<evidence type="ECO:0000256" key="2">
    <source>
        <dbReference type="ARBA" id="ARBA00020953"/>
    </source>
</evidence>
<feature type="binding site" evidence="8">
    <location>
        <begin position="9"/>
        <end position="16"/>
    </location>
    <ligand>
        <name>GTP</name>
        <dbReference type="ChEBI" id="CHEBI:37565"/>
        <label>1</label>
    </ligand>
</feature>
<feature type="binding site" evidence="8">
    <location>
        <begin position="233"/>
        <end position="237"/>
    </location>
    <ligand>
        <name>GTP</name>
        <dbReference type="ChEBI" id="CHEBI:37565"/>
        <label>2</label>
    </ligand>
</feature>
<reference evidence="12 13" key="1">
    <citation type="submission" date="2019-12" db="EMBL/GenBank/DDBJ databases">
        <title>The complete genome of the thermophilic, anoxygenic phototrophic gammaproteobacterium Thermochromatium tepidum.</title>
        <authorList>
            <person name="Sattley W.M."/>
            <person name="Swingley W.D."/>
            <person name="Burchell B.M."/>
            <person name="Gurbani S.A."/>
            <person name="Kujawa C.M."/>
            <person name="Nuccio D.A."/>
            <person name="Schladweiler J."/>
            <person name="Shaffer K.N."/>
            <person name="Stokes L.M."/>
            <person name="Touchman J.W."/>
            <person name="Blankenship R.E."/>
            <person name="Madigan M.T."/>
        </authorList>
    </citation>
    <scope>NUCLEOTIDE SEQUENCE [LARGE SCALE GENOMIC DNA]</scope>
    <source>
        <strain evidence="12 13">ATCC 43061</strain>
    </source>
</reference>
<dbReference type="HAMAP" id="MF_00195">
    <property type="entry name" value="GTPase_Der"/>
    <property type="match status" value="1"/>
</dbReference>
<dbReference type="KEGG" id="ttp:E6P07_05880"/>
<dbReference type="InterPro" id="IPR027417">
    <property type="entry name" value="P-loop_NTPase"/>
</dbReference>
<dbReference type="PROSITE" id="PS51712">
    <property type="entry name" value="G_ENGA"/>
    <property type="match status" value="2"/>
</dbReference>
<evidence type="ECO:0000256" key="9">
    <source>
        <dbReference type="PROSITE-ProRule" id="PRU01049"/>
    </source>
</evidence>
<evidence type="ECO:0000313" key="13">
    <source>
        <dbReference type="Proteomes" id="UP000426424"/>
    </source>
</evidence>
<feature type="domain" description="EngA-type G" evidence="11">
    <location>
        <begin position="178"/>
        <end position="353"/>
    </location>
</feature>
<dbReference type="NCBIfam" id="TIGR00231">
    <property type="entry name" value="small_GTP"/>
    <property type="match status" value="2"/>
</dbReference>
<dbReference type="AlphaFoldDB" id="A0A6I6E0U2"/>
<dbReference type="CDD" id="cd01895">
    <property type="entry name" value="EngA2"/>
    <property type="match status" value="1"/>
</dbReference>
<evidence type="ECO:0000313" key="12">
    <source>
        <dbReference type="EMBL" id="QGU32555.1"/>
    </source>
</evidence>
<dbReference type="NCBIfam" id="TIGR03594">
    <property type="entry name" value="GTPase_EngA"/>
    <property type="match status" value="1"/>
</dbReference>
<keyword evidence="3 8" id="KW-0690">Ribosome biogenesis</keyword>
<evidence type="ECO:0000256" key="6">
    <source>
        <dbReference type="ARBA" id="ARBA00023134"/>
    </source>
</evidence>
<name>A0A6I6E0U2_THETI</name>